<dbReference type="GO" id="GO:0005737">
    <property type="term" value="C:cytoplasm"/>
    <property type="evidence" value="ECO:0007669"/>
    <property type="project" value="TreeGrafter"/>
</dbReference>
<dbReference type="GO" id="GO:0030170">
    <property type="term" value="F:pyridoxal phosphate binding"/>
    <property type="evidence" value="ECO:0007669"/>
    <property type="project" value="InterPro"/>
</dbReference>
<dbReference type="Gene3D" id="1.20.1340.10">
    <property type="entry name" value="dopa decarboxylase, N-terminal domain"/>
    <property type="match status" value="1"/>
</dbReference>
<comment type="cofactor">
    <cofactor evidence="1 6">
        <name>pyridoxal 5'-phosphate</name>
        <dbReference type="ChEBI" id="CHEBI:597326"/>
    </cofactor>
</comment>
<dbReference type="GO" id="GO:0019752">
    <property type="term" value="P:carboxylic acid metabolic process"/>
    <property type="evidence" value="ECO:0007669"/>
    <property type="project" value="InterPro"/>
</dbReference>
<dbReference type="PRINTS" id="PR00800">
    <property type="entry name" value="YHDCRBOXLASE"/>
</dbReference>
<organism evidence="9 10">
    <name type="scientific">Ancylostoma ceylanicum</name>
    <dbReference type="NCBI Taxonomy" id="53326"/>
    <lineage>
        <taxon>Eukaryota</taxon>
        <taxon>Metazoa</taxon>
        <taxon>Ecdysozoa</taxon>
        <taxon>Nematoda</taxon>
        <taxon>Chromadorea</taxon>
        <taxon>Rhabditida</taxon>
        <taxon>Rhabditina</taxon>
        <taxon>Rhabditomorpha</taxon>
        <taxon>Strongyloidea</taxon>
        <taxon>Ancylostomatidae</taxon>
        <taxon>Ancylostomatinae</taxon>
        <taxon>Ancylostoma</taxon>
    </lineage>
</organism>
<dbReference type="PANTHER" id="PTHR11999">
    <property type="entry name" value="GROUP II PYRIDOXAL-5-PHOSPHATE DECARBOXYLASE"/>
    <property type="match status" value="1"/>
</dbReference>
<keyword evidence="5" id="KW-0456">Lyase</keyword>
<keyword evidence="3" id="KW-0210">Decarboxylase</keyword>
<evidence type="ECO:0000256" key="1">
    <source>
        <dbReference type="ARBA" id="ARBA00001933"/>
    </source>
</evidence>
<accession>A0A016TSY0</accession>
<keyword evidence="4 6" id="KW-0663">Pyridoxal phosphate</keyword>
<feature type="region of interest" description="Disordered" evidence="7">
    <location>
        <begin position="371"/>
        <end position="404"/>
    </location>
</feature>
<comment type="similarity">
    <text evidence="2">Belongs to the group II decarboxylase family.</text>
</comment>
<dbReference type="InterPro" id="IPR015424">
    <property type="entry name" value="PyrdxlP-dep_Trfase"/>
</dbReference>
<proteinExistence type="inferred from homology"/>
<feature type="region of interest" description="Disordered" evidence="7">
    <location>
        <begin position="1"/>
        <end position="56"/>
    </location>
</feature>
<dbReference type="OrthoDB" id="639767at2759"/>
<keyword evidence="10" id="KW-1185">Reference proteome</keyword>
<dbReference type="GO" id="GO:0016831">
    <property type="term" value="F:carboxy-lyase activity"/>
    <property type="evidence" value="ECO:0007669"/>
    <property type="project" value="UniProtKB-KW"/>
</dbReference>
<dbReference type="Pfam" id="PF00282">
    <property type="entry name" value="Pyridoxal_deC"/>
    <property type="match status" value="1"/>
</dbReference>
<keyword evidence="8" id="KW-1133">Transmembrane helix</keyword>
<evidence type="ECO:0000256" key="7">
    <source>
        <dbReference type="SAM" id="MobiDB-lite"/>
    </source>
</evidence>
<dbReference type="InterPro" id="IPR010977">
    <property type="entry name" value="Aromatic_deC"/>
</dbReference>
<protein>
    <recommendedName>
        <fullName evidence="11">Pyridoxal-dependent decarboxylase domain protein</fullName>
    </recommendedName>
</protein>
<feature type="transmembrane region" description="Helical" evidence="8">
    <location>
        <begin position="322"/>
        <end position="344"/>
    </location>
</feature>
<dbReference type="AlphaFoldDB" id="A0A016TSY0"/>
<keyword evidence="8" id="KW-0472">Membrane</keyword>
<comment type="caution">
    <text evidence="9">The sequence shown here is derived from an EMBL/GenBank/DDBJ whole genome shotgun (WGS) entry which is preliminary data.</text>
</comment>
<evidence type="ECO:0000256" key="3">
    <source>
        <dbReference type="ARBA" id="ARBA00022793"/>
    </source>
</evidence>
<dbReference type="STRING" id="53326.A0A016TSY0"/>
<evidence type="ECO:0008006" key="11">
    <source>
        <dbReference type="Google" id="ProtNLM"/>
    </source>
</evidence>
<dbReference type="InterPro" id="IPR002129">
    <property type="entry name" value="PyrdxlP-dep_de-COase"/>
</dbReference>
<keyword evidence="8" id="KW-0812">Transmembrane</keyword>
<dbReference type="PANTHER" id="PTHR11999:SF70">
    <property type="entry name" value="MIP05841P"/>
    <property type="match status" value="1"/>
</dbReference>
<dbReference type="Proteomes" id="UP000024635">
    <property type="component" value="Unassembled WGS sequence"/>
</dbReference>
<evidence type="ECO:0000256" key="6">
    <source>
        <dbReference type="PIRSR" id="PIRSR602129-50"/>
    </source>
</evidence>
<evidence type="ECO:0000256" key="5">
    <source>
        <dbReference type="ARBA" id="ARBA00023239"/>
    </source>
</evidence>
<feature type="modified residue" description="N6-(pyridoxal phosphate)lysine" evidence="6">
    <location>
        <position position="754"/>
    </location>
</feature>
<feature type="compositionally biased region" description="Basic residues" evidence="7">
    <location>
        <begin position="382"/>
        <end position="393"/>
    </location>
</feature>
<evidence type="ECO:0000256" key="8">
    <source>
        <dbReference type="SAM" id="Phobius"/>
    </source>
</evidence>
<evidence type="ECO:0000256" key="4">
    <source>
        <dbReference type="ARBA" id="ARBA00022898"/>
    </source>
</evidence>
<gene>
    <name evidence="9" type="primary">Acey_s0079.g1247</name>
    <name evidence="9" type="ORF">Y032_0079g1247</name>
</gene>
<dbReference type="Gene3D" id="3.90.1150.10">
    <property type="entry name" value="Aspartate Aminotransferase, domain 1"/>
    <property type="match status" value="1"/>
</dbReference>
<dbReference type="Gene3D" id="3.40.640.10">
    <property type="entry name" value="Type I PLP-dependent aspartate aminotransferase-like (Major domain)"/>
    <property type="match status" value="1"/>
</dbReference>
<evidence type="ECO:0000313" key="10">
    <source>
        <dbReference type="Proteomes" id="UP000024635"/>
    </source>
</evidence>
<dbReference type="EMBL" id="JARK01001415">
    <property type="protein sequence ID" value="EYC05900.1"/>
    <property type="molecule type" value="Genomic_DNA"/>
</dbReference>
<dbReference type="InterPro" id="IPR015422">
    <property type="entry name" value="PyrdxlP-dep_Trfase_small"/>
</dbReference>
<sequence>MSAAKVSSRSTPSMEQRVSQRSSARGGPPSTSTAKPAGPPANAAKPANAAAPAAPGESTTDKISEYAIIALVAIQNACISIKNFLYNVYLVLKFVWQKPDVAWDLVSTTCHLIKVSRDAGLWSWSQLWDMFYAQTFAPMINQQKAKEEAEAQKAKTTIIVIYTITLPAFSSKTITAVTVENANDPVFDTILYILTHEFGVRLKVIPPYSDRCSSYTKFSRKYAPISGQSIVLFIRDDEERIACRRGGEGNALVVQLPNATASQNMIHTIKYGDITKSKENDTTGNVYNLVQDLHRITTVSSDSHVPYHETGILKAKKPPSGVVVPGFVALAFSLGTVLAFAISVRMYMNYHKKSSAISMNLFDFDDSMKNSQLKGSSEKSKKHDSRSKKRKKKEPTEEEINKLRSESWRESYKAGTKETLEELAPIISKGRNIEDVLDNPVNGPEFLFYLHRLTRLAIEYFDDPSAFSVTSDLNPGFLYRTMTRFAPPNPDSFSVICEDLKKKILPGMTHWQHPRFYAYFPAGRRYPDVLAELLTSAMAFNVFSWESCPSLNELEHTVVNWIGRAFGLPESFLFQESLQKSTGGGSIVGSASDAIFCSVLVSRNWKIKQVKARQQGLGKSEYETTHDILKKLVVYCSKDAHSGIEKACKVAMVRCRPIQPLEENGWGITGAQLEKCIIKDMQNGLIPTHIHCTLGTSSTGADDKLDSIWPIAEKYEMWIHCDASYSGNAWIDEKYRGNATALAHVHSLNVNLRKFLLFSGMTCLVWTRLRHVYKEAFTTATFQRLPMQDTTDMRDWGIHVSRRNKALKIWMSVRLNGLEGLRYHLNNSVEMCIYFESMVATHPLLRIFSRRLALFTFYYEEPGSSKEENNKYTEDLCQFINQSHKLFLALTKVHDINLIRVSISYERINKSVIEESWNILKNLVDEFTNRKNDPYLLHTKMVTPAPRYRRPIRPSYVDYAAISPNPLPQSSGEKDGPPNT</sequence>
<dbReference type="GO" id="GO:0006520">
    <property type="term" value="P:amino acid metabolic process"/>
    <property type="evidence" value="ECO:0007669"/>
    <property type="project" value="InterPro"/>
</dbReference>
<evidence type="ECO:0000256" key="2">
    <source>
        <dbReference type="ARBA" id="ARBA00009533"/>
    </source>
</evidence>
<reference evidence="10" key="1">
    <citation type="journal article" date="2015" name="Nat. Genet.">
        <title>The genome and transcriptome of the zoonotic hookworm Ancylostoma ceylanicum identify infection-specific gene families.</title>
        <authorList>
            <person name="Schwarz E.M."/>
            <person name="Hu Y."/>
            <person name="Antoshechkin I."/>
            <person name="Miller M.M."/>
            <person name="Sternberg P.W."/>
            <person name="Aroian R.V."/>
        </authorList>
    </citation>
    <scope>NUCLEOTIDE SEQUENCE</scope>
    <source>
        <strain evidence="10">HY135</strain>
    </source>
</reference>
<dbReference type="InterPro" id="IPR015421">
    <property type="entry name" value="PyrdxlP-dep_Trfase_major"/>
</dbReference>
<evidence type="ECO:0000313" key="9">
    <source>
        <dbReference type="EMBL" id="EYC05900.1"/>
    </source>
</evidence>
<feature type="compositionally biased region" description="Polar residues" evidence="7">
    <location>
        <begin position="1"/>
        <end position="33"/>
    </location>
</feature>
<feature type="compositionally biased region" description="Low complexity" evidence="7">
    <location>
        <begin position="34"/>
        <end position="56"/>
    </location>
</feature>
<dbReference type="SUPFAM" id="SSF53383">
    <property type="entry name" value="PLP-dependent transferases"/>
    <property type="match status" value="1"/>
</dbReference>
<name>A0A016TSY0_9BILA</name>